<sequence length="93" mass="10463">MLSWILLIVVLLALIIVGTWFWGAVLGRGEVLPPIDDTDTVREDNRRAVGRGEVDDIQFELVPRGYRPEQVDDVIAHLTWKLAQANQEAGKKV</sequence>
<accession>A0A097IF77</accession>
<keyword evidence="1" id="KW-0132">Cell division</keyword>
<dbReference type="OrthoDB" id="3404379at2"/>
<dbReference type="Proteomes" id="UP000029914">
    <property type="component" value="Chromosome"/>
</dbReference>
<dbReference type="EMBL" id="CP006764">
    <property type="protein sequence ID" value="AIT60786.1"/>
    <property type="molecule type" value="Genomic_DNA"/>
</dbReference>
<keyword evidence="1" id="KW-0131">Cell cycle</keyword>
<proteinExistence type="predicted"/>
<dbReference type="HOGENOM" id="CLU_128227_3_0_11"/>
<evidence type="ECO:0000313" key="1">
    <source>
        <dbReference type="EMBL" id="AIT60786.1"/>
    </source>
</evidence>
<dbReference type="eggNOG" id="ENOG5033AAR">
    <property type="taxonomic scope" value="Bacteria"/>
</dbReference>
<dbReference type="AlphaFoldDB" id="A0A097IF77"/>
<dbReference type="STRING" id="558173.CDOO_05605"/>
<keyword evidence="2" id="KW-1185">Reference proteome</keyword>
<organism evidence="1 2">
    <name type="scientific">Corynebacterium doosanense CAU 212 = DSM 45436</name>
    <dbReference type="NCBI Taxonomy" id="558173"/>
    <lineage>
        <taxon>Bacteria</taxon>
        <taxon>Bacillati</taxon>
        <taxon>Actinomycetota</taxon>
        <taxon>Actinomycetes</taxon>
        <taxon>Mycobacteriales</taxon>
        <taxon>Corynebacteriaceae</taxon>
        <taxon>Corynebacterium</taxon>
    </lineage>
</organism>
<dbReference type="GO" id="GO:0051301">
    <property type="term" value="P:cell division"/>
    <property type="evidence" value="ECO:0007669"/>
    <property type="project" value="UniProtKB-KW"/>
</dbReference>
<gene>
    <name evidence="1" type="ORF">CDOO_05605</name>
</gene>
<dbReference type="RefSeq" id="WP_018022255.1">
    <property type="nucleotide sequence ID" value="NZ_AQUX01000006.1"/>
</dbReference>
<reference evidence="1 2" key="1">
    <citation type="submission" date="2013-09" db="EMBL/GenBank/DDBJ databases">
        <title>Complete genome sequence of Corynebacterium doosanense CAU 212(T) (=DSM 45436(T)), isolated from activated sludge.</title>
        <authorList>
            <person name="Schaffert L."/>
            <person name="Albersmeier A."/>
            <person name="Kalinowski J."/>
            <person name="Ruckert C."/>
        </authorList>
    </citation>
    <scope>NUCLEOTIDE SEQUENCE [LARGE SCALE GENOMIC DNA]</scope>
    <source>
        <strain evidence="1 2">CAU 212</strain>
    </source>
</reference>
<name>A0A097IF77_9CORY</name>
<evidence type="ECO:0000313" key="2">
    <source>
        <dbReference type="Proteomes" id="UP000029914"/>
    </source>
</evidence>
<dbReference type="KEGG" id="cdo:CDOO_05605"/>
<protein>
    <submittedName>
        <fullName evidence="1">Cell division protein DivIVA</fullName>
    </submittedName>
</protein>